<dbReference type="RefSeq" id="WP_185120269.1">
    <property type="nucleotide sequence ID" value="NZ_JACJVQ010000008.1"/>
</dbReference>
<comment type="caution">
    <text evidence="6">The sequence shown here is derived from an EMBL/GenBank/DDBJ whole genome shotgun (WGS) entry which is preliminary data.</text>
</comment>
<dbReference type="SUPFAM" id="SSF48208">
    <property type="entry name" value="Six-hairpin glycosidases"/>
    <property type="match status" value="1"/>
</dbReference>
<dbReference type="InterPro" id="IPR048653">
    <property type="entry name" value="RhaB_D2"/>
</dbReference>
<dbReference type="InterPro" id="IPR035398">
    <property type="entry name" value="Bac_rhamnosid_C"/>
</dbReference>
<evidence type="ECO:0000259" key="3">
    <source>
        <dbReference type="Pfam" id="PF17389"/>
    </source>
</evidence>
<dbReference type="GO" id="GO:0005975">
    <property type="term" value="P:carbohydrate metabolic process"/>
    <property type="evidence" value="ECO:0007669"/>
    <property type="project" value="InterPro"/>
</dbReference>
<dbReference type="GO" id="GO:0016787">
    <property type="term" value="F:hydrolase activity"/>
    <property type="evidence" value="ECO:0007669"/>
    <property type="project" value="UniProtKB-KW"/>
</dbReference>
<keyword evidence="7" id="KW-1185">Reference proteome</keyword>
<evidence type="ECO:0000259" key="4">
    <source>
        <dbReference type="Pfam" id="PF17390"/>
    </source>
</evidence>
<feature type="domain" description="Alpha-L-rhamnosidase" evidence="5">
    <location>
        <begin position="224"/>
        <end position="369"/>
    </location>
</feature>
<evidence type="ECO:0000313" key="7">
    <source>
        <dbReference type="Proteomes" id="UP000535838"/>
    </source>
</evidence>
<dbReference type="Pfam" id="PF21557">
    <property type="entry name" value="RhaB_D2"/>
    <property type="match status" value="1"/>
</dbReference>
<dbReference type="Pfam" id="PF08531">
    <property type="entry name" value="Bac_rhamnosid_N"/>
    <property type="match status" value="1"/>
</dbReference>
<dbReference type="SUPFAM" id="SSF49785">
    <property type="entry name" value="Galactose-binding domain-like"/>
    <property type="match status" value="1"/>
</dbReference>
<sequence>MDAGGIAWQAQWIWGGEEDRPRNEWRCFRRSFELPDQGVQEARISITADSRYVLYVNGILSGRGPVRSWPSEQSYNVHEVGHLLRQGTNTIAVLVISYGLSTFQYLLGKGGLLAQLEAETNAGASFVLGTDESWRTASHKGYDRRSPRMSCQLGFSESVDAGLWDDGWTGGESDLPEWENARTVGRPGDEPWPSLKPSAIPPLTEETVWPVRAESLKRVEAVSWTTALDIRNAMDPDSIRHANRVSFVGYAAVIVRLSEDAEATVGFLSGFDALRGIAVNGTYYSANDMEGERPERYQRLRLRRGDNLLALDLAGTDHGTGLHFGIDSEAPFELVSPLGGESGSEAPFALIGPFAARVPIDHEESDSPLADYEGFGGDKPLDEQAFEHFGIYGSFRAVSSPSELAAYEKWIKPFPAELTARESVFAKSVWRRTEESLPIPMDVQAVCMANRTPAVLPLFEGADTELILDFGKEWSGYLRFEADAPAGTVLDFYGFEYMRDGWRQDTYILDNTLRYVCKEGRQSYESPVRRGLRYLMVTVRNASRPVRLFGVQIAQSNYPVAEIGRFHSSDPLLNDIWEISKHTTRLCMEDTFVDCPAYEQAFWVGDSRNEALVNYYVFGATDIVRRCLELVPGSAWQTPLYADQVPSGWSSVIPNWTFFWAIACREFAEHAGDRSFAKRMWPKIRFTLEHYLRKIDDRGLFFIRGWNLLDWAPIDQPRNGVVTHQNAILARTLRDAAKLAELAGAAEEGAVFAKAADSLVEAINEHLWSDERQAYLDCIHADGRRSDVFSIQTQVVAYLNGVAEGERKDRIAGYLIEPPASFVQIGSPFMAFFYYEALASLGRYDIMLDDMRANYGQMIEYEATACWEMYPNFKENRPNPKMLTRSHCHAWSAAPGYFLGAVVLGVRRASDGWKSVKVAPQPGDLKWARGAVPLPDGGRIDVSWRIVEREGGRVFDLEVRAPKGVEVELIAPDGCSADMRLLETR</sequence>
<dbReference type="Gene3D" id="2.60.120.260">
    <property type="entry name" value="Galactose-binding domain-like"/>
    <property type="match status" value="3"/>
</dbReference>
<dbReference type="Proteomes" id="UP000535838">
    <property type="component" value="Unassembled WGS sequence"/>
</dbReference>
<dbReference type="Gene3D" id="1.50.10.10">
    <property type="match status" value="1"/>
</dbReference>
<dbReference type="EMBL" id="JACJVQ010000008">
    <property type="protein sequence ID" value="MBB6635057.1"/>
    <property type="molecule type" value="Genomic_DNA"/>
</dbReference>
<dbReference type="InterPro" id="IPR035396">
    <property type="entry name" value="Bac_rhamnosid6H"/>
</dbReference>
<evidence type="ECO:0000259" key="1">
    <source>
        <dbReference type="Pfam" id="PF05592"/>
    </source>
</evidence>
<dbReference type="InterPro" id="IPR008979">
    <property type="entry name" value="Galactose-bd-like_sf"/>
</dbReference>
<accession>A0A841SZJ4</accession>
<evidence type="ECO:0000259" key="2">
    <source>
        <dbReference type="Pfam" id="PF08531"/>
    </source>
</evidence>
<dbReference type="AlphaFoldDB" id="A0A841SZJ4"/>
<feature type="domain" description="Bacterial alpha-L-rhamnosidase N-terminal" evidence="2">
    <location>
        <begin position="39"/>
        <end position="190"/>
    </location>
</feature>
<feature type="domain" description="Alpha-L-rhamnosidase concanavalin-like" evidence="1">
    <location>
        <begin position="463"/>
        <end position="542"/>
    </location>
</feature>
<feature type="domain" description="Alpha-L-rhamnosidase C-terminal" evidence="4">
    <location>
        <begin position="905"/>
        <end position="974"/>
    </location>
</feature>
<dbReference type="InterPro" id="IPR008902">
    <property type="entry name" value="Rhamnosid_concanavalin"/>
</dbReference>
<dbReference type="InterPro" id="IPR008928">
    <property type="entry name" value="6-hairpin_glycosidase_sf"/>
</dbReference>
<dbReference type="InterPro" id="IPR013737">
    <property type="entry name" value="Bac_rhamnosid_N"/>
</dbReference>
<dbReference type="Gene3D" id="2.60.420.10">
    <property type="entry name" value="Maltose phosphorylase, domain 3"/>
    <property type="match status" value="1"/>
</dbReference>
<dbReference type="InterPro" id="IPR012341">
    <property type="entry name" value="6hp_glycosidase-like_sf"/>
</dbReference>
<dbReference type="Pfam" id="PF17390">
    <property type="entry name" value="Bac_rhamnosid_C"/>
    <property type="match status" value="1"/>
</dbReference>
<feature type="domain" description="Alpha-L-rhamnosidase six-hairpin glycosidase" evidence="3">
    <location>
        <begin position="562"/>
        <end position="902"/>
    </location>
</feature>
<organism evidence="6 7">
    <name type="scientific">Cohnella thailandensis</name>
    <dbReference type="NCBI Taxonomy" id="557557"/>
    <lineage>
        <taxon>Bacteria</taxon>
        <taxon>Bacillati</taxon>
        <taxon>Bacillota</taxon>
        <taxon>Bacilli</taxon>
        <taxon>Bacillales</taxon>
        <taxon>Paenibacillaceae</taxon>
        <taxon>Cohnella</taxon>
    </lineage>
</organism>
<name>A0A841SZJ4_9BACL</name>
<evidence type="ECO:0000313" key="6">
    <source>
        <dbReference type="EMBL" id="MBB6635057.1"/>
    </source>
</evidence>
<protein>
    <submittedName>
        <fullName evidence="6">Family 78 glycoside hydrolase catalytic domain</fullName>
    </submittedName>
</protein>
<proteinExistence type="predicted"/>
<gene>
    <name evidence="6" type="ORF">H7B67_13125</name>
</gene>
<reference evidence="6 7" key="1">
    <citation type="submission" date="2020-08" db="EMBL/GenBank/DDBJ databases">
        <title>Cohnella phylogeny.</title>
        <authorList>
            <person name="Dunlap C."/>
        </authorList>
    </citation>
    <scope>NUCLEOTIDE SEQUENCE [LARGE SCALE GENOMIC DNA]</scope>
    <source>
        <strain evidence="6 7">DSM 25241</strain>
    </source>
</reference>
<dbReference type="PANTHER" id="PTHR34987">
    <property type="entry name" value="C, PUTATIVE (AFU_ORTHOLOGUE AFUA_3G02880)-RELATED"/>
    <property type="match status" value="1"/>
</dbReference>
<evidence type="ECO:0000259" key="5">
    <source>
        <dbReference type="Pfam" id="PF21557"/>
    </source>
</evidence>
<dbReference type="Pfam" id="PF17389">
    <property type="entry name" value="Bac_rhamnosid6H"/>
    <property type="match status" value="1"/>
</dbReference>
<dbReference type="Pfam" id="PF05592">
    <property type="entry name" value="Bac_rhamnosid"/>
    <property type="match status" value="1"/>
</dbReference>
<keyword evidence="6" id="KW-0378">Hydrolase</keyword>
<dbReference type="PANTHER" id="PTHR34987:SF2">
    <property type="entry name" value="B, PUTATIVE (AFU_ORTHOLOGUE AFUA_7G05040)-RELATED"/>
    <property type="match status" value="1"/>
</dbReference>